<evidence type="ECO:0000256" key="6">
    <source>
        <dbReference type="ARBA" id="ARBA00022840"/>
    </source>
</evidence>
<dbReference type="InterPro" id="IPR004358">
    <property type="entry name" value="Sig_transdc_His_kin-like_C"/>
</dbReference>
<keyword evidence="4" id="KW-0547">Nucleotide-binding</keyword>
<dbReference type="Gene3D" id="3.30.565.10">
    <property type="entry name" value="Histidine kinase-like ATPase, C-terminal domain"/>
    <property type="match status" value="1"/>
</dbReference>
<evidence type="ECO:0000313" key="11">
    <source>
        <dbReference type="Proteomes" id="UP000178710"/>
    </source>
</evidence>
<dbReference type="AlphaFoldDB" id="A0A1G2KRE0"/>
<dbReference type="GO" id="GO:0000156">
    <property type="term" value="F:phosphorelay response regulator activity"/>
    <property type="evidence" value="ECO:0007669"/>
    <property type="project" value="TreeGrafter"/>
</dbReference>
<evidence type="ECO:0000256" key="5">
    <source>
        <dbReference type="ARBA" id="ARBA00022777"/>
    </source>
</evidence>
<gene>
    <name evidence="10" type="ORF">A3C12_02585</name>
</gene>
<evidence type="ECO:0000256" key="1">
    <source>
        <dbReference type="ARBA" id="ARBA00000085"/>
    </source>
</evidence>
<keyword evidence="6" id="KW-0067">ATP-binding</keyword>
<feature type="transmembrane region" description="Helical" evidence="8">
    <location>
        <begin position="133"/>
        <end position="156"/>
    </location>
</feature>
<evidence type="ECO:0000313" key="10">
    <source>
        <dbReference type="EMBL" id="OHA01995.1"/>
    </source>
</evidence>
<dbReference type="PROSITE" id="PS50109">
    <property type="entry name" value="HIS_KIN"/>
    <property type="match status" value="1"/>
</dbReference>
<dbReference type="InterPro" id="IPR003594">
    <property type="entry name" value="HATPase_dom"/>
</dbReference>
<keyword evidence="8" id="KW-0812">Transmembrane</keyword>
<dbReference type="Pfam" id="PF02518">
    <property type="entry name" value="HATPase_c"/>
    <property type="match status" value="1"/>
</dbReference>
<dbReference type="Proteomes" id="UP000178710">
    <property type="component" value="Unassembled WGS sequence"/>
</dbReference>
<sequence>MATPDQSPERVSPLGLKPGRNVRLPLFFSKIEVIGVIVLAIVAVAVKLFPERFTFAYDTNAFFWLIVLLILSTLLFYEGVMRFANSRLAHYTNNVVWIVLMGGIIAVTGGVKSPFIFLILFPLLTSVFDLIPLAPLSLGALGGATMLIIGFVQQGIGGTPSGLVLVLLEAGAIFLFGYFVSLVIRETLHDRFEKEELKSRYAEFTEIDRVKDSLMTIVGNEFQHPLDDIGSALILARDKILDGESRDIIERGIGTLRHLTQRMQQVAHIQNIERAEFDLKKRNIVPLLSLVVYDLEALARQKNVNLHFDHTEDNVPAIVDEQKFSFALAGLVDNAVRYSPNGNVSVDISSADDVITISIEDTGIGVSEAFRPRLFSRFSRAKDAIRLEPTGLGIGLYVAQHIIHKHDGSISIESVESKGTKVNIVLPKA</sequence>
<reference evidence="10 11" key="1">
    <citation type="journal article" date="2016" name="Nat. Commun.">
        <title>Thousands of microbial genomes shed light on interconnected biogeochemical processes in an aquifer system.</title>
        <authorList>
            <person name="Anantharaman K."/>
            <person name="Brown C.T."/>
            <person name="Hug L.A."/>
            <person name="Sharon I."/>
            <person name="Castelle C.J."/>
            <person name="Probst A.J."/>
            <person name="Thomas B.C."/>
            <person name="Singh A."/>
            <person name="Wilkins M.J."/>
            <person name="Karaoz U."/>
            <person name="Brodie E.L."/>
            <person name="Williams K.H."/>
            <person name="Hubbard S.S."/>
            <person name="Banfield J.F."/>
        </authorList>
    </citation>
    <scope>NUCLEOTIDE SEQUENCE [LARGE SCALE GENOMIC DNA]</scope>
</reference>
<evidence type="ECO:0000256" key="8">
    <source>
        <dbReference type="SAM" id="Phobius"/>
    </source>
</evidence>
<keyword evidence="8" id="KW-1133">Transmembrane helix</keyword>
<keyword evidence="3" id="KW-0808">Transferase</keyword>
<proteinExistence type="predicted"/>
<keyword evidence="5" id="KW-0418">Kinase</keyword>
<feature type="transmembrane region" description="Helical" evidence="8">
    <location>
        <begin position="97"/>
        <end position="121"/>
    </location>
</feature>
<name>A0A1G2KRE0_9BACT</name>
<keyword evidence="8" id="KW-0472">Membrane</keyword>
<dbReference type="EC" id="2.7.13.3" evidence="2"/>
<dbReference type="PANTHER" id="PTHR42878:SF7">
    <property type="entry name" value="SENSOR HISTIDINE KINASE GLRK"/>
    <property type="match status" value="1"/>
</dbReference>
<dbReference type="InterPro" id="IPR036890">
    <property type="entry name" value="HATPase_C_sf"/>
</dbReference>
<dbReference type="InterPro" id="IPR005467">
    <property type="entry name" value="His_kinase_dom"/>
</dbReference>
<dbReference type="PRINTS" id="PR00344">
    <property type="entry name" value="BCTRLSENSOR"/>
</dbReference>
<dbReference type="InterPro" id="IPR050351">
    <property type="entry name" value="BphY/WalK/GraS-like"/>
</dbReference>
<feature type="domain" description="Histidine kinase" evidence="9">
    <location>
        <begin position="217"/>
        <end position="429"/>
    </location>
</feature>
<dbReference type="SMART" id="SM00387">
    <property type="entry name" value="HATPase_c"/>
    <property type="match status" value="1"/>
</dbReference>
<dbReference type="PANTHER" id="PTHR42878">
    <property type="entry name" value="TWO-COMPONENT HISTIDINE KINASE"/>
    <property type="match status" value="1"/>
</dbReference>
<evidence type="ECO:0000256" key="3">
    <source>
        <dbReference type="ARBA" id="ARBA00022679"/>
    </source>
</evidence>
<dbReference type="EMBL" id="MHQK01000014">
    <property type="protein sequence ID" value="OHA01995.1"/>
    <property type="molecule type" value="Genomic_DNA"/>
</dbReference>
<protein>
    <recommendedName>
        <fullName evidence="2">histidine kinase</fullName>
        <ecNumber evidence="2">2.7.13.3</ecNumber>
    </recommendedName>
</protein>
<dbReference type="GO" id="GO:0030295">
    <property type="term" value="F:protein kinase activator activity"/>
    <property type="evidence" value="ECO:0007669"/>
    <property type="project" value="TreeGrafter"/>
</dbReference>
<evidence type="ECO:0000256" key="7">
    <source>
        <dbReference type="ARBA" id="ARBA00023012"/>
    </source>
</evidence>
<dbReference type="SUPFAM" id="SSF55874">
    <property type="entry name" value="ATPase domain of HSP90 chaperone/DNA topoisomerase II/histidine kinase"/>
    <property type="match status" value="1"/>
</dbReference>
<comment type="catalytic activity">
    <reaction evidence="1">
        <text>ATP + protein L-histidine = ADP + protein N-phospho-L-histidine.</text>
        <dbReference type="EC" id="2.7.13.3"/>
    </reaction>
</comment>
<feature type="transmembrane region" description="Helical" evidence="8">
    <location>
        <begin position="61"/>
        <end position="77"/>
    </location>
</feature>
<organism evidence="10 11">
    <name type="scientific">Candidatus Sungbacteria bacterium RIFCSPHIGHO2_02_FULL_49_20</name>
    <dbReference type="NCBI Taxonomy" id="1802272"/>
    <lineage>
        <taxon>Bacteria</taxon>
        <taxon>Candidatus Sungiibacteriota</taxon>
    </lineage>
</organism>
<feature type="transmembrane region" description="Helical" evidence="8">
    <location>
        <begin position="27"/>
        <end position="49"/>
    </location>
</feature>
<feature type="transmembrane region" description="Helical" evidence="8">
    <location>
        <begin position="162"/>
        <end position="184"/>
    </location>
</feature>
<dbReference type="GO" id="GO:0004673">
    <property type="term" value="F:protein histidine kinase activity"/>
    <property type="evidence" value="ECO:0007669"/>
    <property type="project" value="UniProtKB-EC"/>
</dbReference>
<dbReference type="GO" id="GO:0005524">
    <property type="term" value="F:ATP binding"/>
    <property type="evidence" value="ECO:0007669"/>
    <property type="project" value="UniProtKB-KW"/>
</dbReference>
<evidence type="ECO:0000259" key="9">
    <source>
        <dbReference type="PROSITE" id="PS50109"/>
    </source>
</evidence>
<accession>A0A1G2KRE0</accession>
<keyword evidence="7" id="KW-0902">Two-component regulatory system</keyword>
<evidence type="ECO:0000256" key="2">
    <source>
        <dbReference type="ARBA" id="ARBA00012438"/>
    </source>
</evidence>
<comment type="caution">
    <text evidence="10">The sequence shown here is derived from an EMBL/GenBank/DDBJ whole genome shotgun (WGS) entry which is preliminary data.</text>
</comment>
<dbReference type="GO" id="GO:0007234">
    <property type="term" value="P:osmosensory signaling via phosphorelay pathway"/>
    <property type="evidence" value="ECO:0007669"/>
    <property type="project" value="TreeGrafter"/>
</dbReference>
<evidence type="ECO:0000256" key="4">
    <source>
        <dbReference type="ARBA" id="ARBA00022741"/>
    </source>
</evidence>